<sequence>VISINESRPSFLVRLLDLLQIIMSDDQRMEVIERLQEIASISSSGDTKKEYLWQDPIGQLGNSTEDSNDKITENPCASAATENPIDCNQYSINRKIRSIIDLIDEIFQINIQSKFDYSLKEKIYQKILVEFERIINEELSTNKLIDSKMLFNEINNRDYSDFLRNYLSHGIWRCLSVYDNIMVKDFMEDSYKAISEFLLKHLTSIISISEKVRKPQEHQMEDFHLFDNTLQFLDPGDHEENCNENCEYLIENCYPIHNNSILSNEGNVFNVLDNSLNQLDAEEKDWIGQADQKESTQNLEDF</sequence>
<proteinExistence type="evidence at transcript level"/>
<name>H6WA39_SCHMD</name>
<protein>
    <submittedName>
        <fullName evidence="1">PCM1</fullName>
    </submittedName>
</protein>
<evidence type="ECO:0000313" key="1">
    <source>
        <dbReference type="EMBL" id="AFB74721.1"/>
    </source>
</evidence>
<dbReference type="AlphaFoldDB" id="H6WA39"/>
<accession>H6WA39</accession>
<reference evidence="1" key="2">
    <citation type="journal article" date="2012" name="Science">
        <title>Centrosome loss in the evolution of planarians.</title>
        <authorList>
            <person name="Azimzadeh J."/>
            <person name="Wong M.L."/>
            <person name="Downhour D.M."/>
            <person name="Alvarado A.S."/>
            <person name="Marshall W.F."/>
        </authorList>
    </citation>
    <scope>NUCLEOTIDE SEQUENCE</scope>
</reference>
<dbReference type="EMBL" id="JQ036191">
    <property type="protein sequence ID" value="AFB74721.1"/>
    <property type="molecule type" value="mRNA"/>
</dbReference>
<feature type="non-terminal residue" evidence="1">
    <location>
        <position position="1"/>
    </location>
</feature>
<reference evidence="1" key="1">
    <citation type="submission" date="2011-11" db="EMBL/GenBank/DDBJ databases">
        <authorList>
            <person name="Azimzadeh J.C."/>
        </authorList>
    </citation>
    <scope>NUCLEOTIDE SEQUENCE</scope>
</reference>
<organism evidence="1">
    <name type="scientific">Schmidtea mediterranea</name>
    <name type="common">Freshwater planarian flatworm</name>
    <dbReference type="NCBI Taxonomy" id="79327"/>
    <lineage>
        <taxon>Eukaryota</taxon>
        <taxon>Metazoa</taxon>
        <taxon>Spiralia</taxon>
        <taxon>Lophotrochozoa</taxon>
        <taxon>Platyhelminthes</taxon>
        <taxon>Rhabditophora</taxon>
        <taxon>Seriata</taxon>
        <taxon>Tricladida</taxon>
        <taxon>Continenticola</taxon>
        <taxon>Geoplanoidea</taxon>
        <taxon>Dugesiidae</taxon>
        <taxon>Schmidtea</taxon>
    </lineage>
</organism>